<keyword evidence="3" id="KW-0732">Signal</keyword>
<reference evidence="4 5" key="1">
    <citation type="submission" date="2024-09" db="EMBL/GenBank/DDBJ databases">
        <title>Nodulacao em especies de Leguminosae Basais da Amazonia e Caracterizacao dos Rizobios e Bacterias Associadas aos Nodulos.</title>
        <authorList>
            <person name="Jambeiro I.C.A."/>
            <person name="Lopes I.S."/>
            <person name="Aguiar E.R.G.R."/>
            <person name="Santos A.F.J."/>
            <person name="Dos Santos J.M.F."/>
            <person name="Gross E."/>
        </authorList>
    </citation>
    <scope>NUCLEOTIDE SEQUENCE [LARGE SCALE GENOMIC DNA]</scope>
    <source>
        <strain evidence="4 5">BRUESC1165</strain>
    </source>
</reference>
<comment type="caution">
    <text evidence="4">The sequence shown here is derived from an EMBL/GenBank/DDBJ whole genome shotgun (WGS) entry which is preliminary data.</text>
</comment>
<organism evidence="4 5">
    <name type="scientific">Microvirga arabica</name>
    <dbReference type="NCBI Taxonomy" id="1128671"/>
    <lineage>
        <taxon>Bacteria</taxon>
        <taxon>Pseudomonadati</taxon>
        <taxon>Pseudomonadota</taxon>
        <taxon>Alphaproteobacteria</taxon>
        <taxon>Hyphomicrobiales</taxon>
        <taxon>Methylobacteriaceae</taxon>
        <taxon>Microvirga</taxon>
    </lineage>
</organism>
<evidence type="ECO:0000313" key="4">
    <source>
        <dbReference type="EMBL" id="MFC1455968.1"/>
    </source>
</evidence>
<proteinExistence type="inferred from homology"/>
<dbReference type="RefSeq" id="WP_377028924.1">
    <property type="nucleotide sequence ID" value="NZ_JBHOMY010000010.1"/>
</dbReference>
<dbReference type="CDD" id="cd13536">
    <property type="entry name" value="PBP2_EcModA"/>
    <property type="match status" value="1"/>
</dbReference>
<dbReference type="SUPFAM" id="SSF53850">
    <property type="entry name" value="Periplasmic binding protein-like II"/>
    <property type="match status" value="1"/>
</dbReference>
<dbReference type="PANTHER" id="PTHR30632">
    <property type="entry name" value="MOLYBDATE-BINDING PERIPLASMIC PROTEIN"/>
    <property type="match status" value="1"/>
</dbReference>
<keyword evidence="2" id="KW-0479">Metal-binding</keyword>
<gene>
    <name evidence="4" type="primary">modA</name>
    <name evidence="4" type="ORF">ACETIH_04340</name>
</gene>
<dbReference type="Pfam" id="PF13531">
    <property type="entry name" value="SBP_bac_11"/>
    <property type="match status" value="1"/>
</dbReference>
<evidence type="ECO:0000256" key="2">
    <source>
        <dbReference type="ARBA" id="ARBA00022723"/>
    </source>
</evidence>
<dbReference type="NCBIfam" id="NF007958">
    <property type="entry name" value="PRK10677.1"/>
    <property type="match status" value="1"/>
</dbReference>
<dbReference type="Gene3D" id="3.40.190.10">
    <property type="entry name" value="Periplasmic binding protein-like II"/>
    <property type="match status" value="2"/>
</dbReference>
<accession>A0ABV6Y3W1</accession>
<dbReference type="InterPro" id="IPR050682">
    <property type="entry name" value="ModA/WtpA"/>
</dbReference>
<name>A0ABV6Y3W1_9HYPH</name>
<dbReference type="NCBIfam" id="TIGR01256">
    <property type="entry name" value="modA"/>
    <property type="match status" value="1"/>
</dbReference>
<dbReference type="Proteomes" id="UP001593940">
    <property type="component" value="Unassembled WGS sequence"/>
</dbReference>
<comment type="similarity">
    <text evidence="1">Belongs to the bacterial solute-binding protein ModA family.</text>
</comment>
<dbReference type="PIRSF" id="PIRSF004846">
    <property type="entry name" value="ModA"/>
    <property type="match status" value="1"/>
</dbReference>
<dbReference type="InterPro" id="IPR005950">
    <property type="entry name" value="ModA"/>
</dbReference>
<evidence type="ECO:0000256" key="1">
    <source>
        <dbReference type="ARBA" id="ARBA00009175"/>
    </source>
</evidence>
<sequence>MNGRIIHRAGFVVGAFARVLLIGLVWASLVVPSEASAENRDVIVFAAASLKNALDDAAAAWMRDSGRRAVVSYAASNALAKQIEAGAPADIFFSADLDWMDYAASKGLIRPESRVSLLGNSLVLIAPKDSAVQVELKPGLDLAAALGSNRLAMGHVNAVPAGKYGKAALEHLGAWAGVRDKVAQTENVRAALLLVSRGEAPLGIVYKTDAVSDANVTIVGTFPEGSHPAIVYPAALTKDATNPDAAQFLAFLRSDKAKPFFEKQGFTLLNKAGS</sequence>
<dbReference type="PANTHER" id="PTHR30632:SF17">
    <property type="entry name" value="MOLYBDATE-BINDING PROTEIN MODA"/>
    <property type="match status" value="1"/>
</dbReference>
<keyword evidence="5" id="KW-1185">Reference proteome</keyword>
<evidence type="ECO:0000313" key="5">
    <source>
        <dbReference type="Proteomes" id="UP001593940"/>
    </source>
</evidence>
<evidence type="ECO:0000256" key="3">
    <source>
        <dbReference type="ARBA" id="ARBA00022729"/>
    </source>
</evidence>
<dbReference type="EMBL" id="JBHOMY010000010">
    <property type="protein sequence ID" value="MFC1455968.1"/>
    <property type="molecule type" value="Genomic_DNA"/>
</dbReference>
<protein>
    <submittedName>
        <fullName evidence="4">Molybdate ABC transporter substrate-binding protein</fullName>
    </submittedName>
</protein>